<dbReference type="AlphaFoldDB" id="A0A9P8UKT4"/>
<name>A0A9P8UKT4_9PEZI</name>
<dbReference type="OrthoDB" id="439917at2759"/>
<accession>A0A9P8UKT4</accession>
<protein>
    <submittedName>
        <fullName evidence="1">Uncharacterized protein</fullName>
    </submittedName>
</protein>
<dbReference type="EMBL" id="JAGPXC010000004">
    <property type="protein sequence ID" value="KAH6653911.1"/>
    <property type="molecule type" value="Genomic_DNA"/>
</dbReference>
<dbReference type="GeneID" id="70138050"/>
<comment type="caution">
    <text evidence="1">The sequence shown here is derived from an EMBL/GenBank/DDBJ whole genome shotgun (WGS) entry which is preliminary data.</text>
</comment>
<gene>
    <name evidence="1" type="ORF">BKA67DRAFT_691015</name>
</gene>
<keyword evidence="2" id="KW-1185">Reference proteome</keyword>
<evidence type="ECO:0000313" key="1">
    <source>
        <dbReference type="EMBL" id="KAH6653911.1"/>
    </source>
</evidence>
<reference evidence="1" key="1">
    <citation type="journal article" date="2021" name="Nat. Commun.">
        <title>Genetic determinants of endophytism in the Arabidopsis root mycobiome.</title>
        <authorList>
            <person name="Mesny F."/>
            <person name="Miyauchi S."/>
            <person name="Thiergart T."/>
            <person name="Pickel B."/>
            <person name="Atanasova L."/>
            <person name="Karlsson M."/>
            <person name="Huettel B."/>
            <person name="Barry K.W."/>
            <person name="Haridas S."/>
            <person name="Chen C."/>
            <person name="Bauer D."/>
            <person name="Andreopoulos W."/>
            <person name="Pangilinan J."/>
            <person name="LaButti K."/>
            <person name="Riley R."/>
            <person name="Lipzen A."/>
            <person name="Clum A."/>
            <person name="Drula E."/>
            <person name="Henrissat B."/>
            <person name="Kohler A."/>
            <person name="Grigoriev I.V."/>
            <person name="Martin F.M."/>
            <person name="Hacquard S."/>
        </authorList>
    </citation>
    <scope>NUCLEOTIDE SEQUENCE</scope>
    <source>
        <strain evidence="1">MPI-SDFR-AT-0073</strain>
    </source>
</reference>
<dbReference type="RefSeq" id="XP_045958181.1">
    <property type="nucleotide sequence ID" value="XM_046109159.1"/>
</dbReference>
<proteinExistence type="predicted"/>
<organism evidence="1 2">
    <name type="scientific">Truncatella angustata</name>
    <dbReference type="NCBI Taxonomy" id="152316"/>
    <lineage>
        <taxon>Eukaryota</taxon>
        <taxon>Fungi</taxon>
        <taxon>Dikarya</taxon>
        <taxon>Ascomycota</taxon>
        <taxon>Pezizomycotina</taxon>
        <taxon>Sordariomycetes</taxon>
        <taxon>Xylariomycetidae</taxon>
        <taxon>Amphisphaeriales</taxon>
        <taxon>Sporocadaceae</taxon>
        <taxon>Truncatella</taxon>
    </lineage>
</organism>
<evidence type="ECO:0000313" key="2">
    <source>
        <dbReference type="Proteomes" id="UP000758603"/>
    </source>
</evidence>
<dbReference type="Proteomes" id="UP000758603">
    <property type="component" value="Unassembled WGS sequence"/>
</dbReference>
<sequence length="313" mass="33696">MYAIALELDFTLGTSDLVICFDATFPSPVVSVVESLPKYRLPRPSVIFSGYVTPSVTPSDSPEYTAEAKARSTDDKDFMAIYTYTEFEIILDATGLPPVASGDSGSSLVLDENLLPMVSRTGSVDLLLQPTTTGDPMLNPSTYTAPTFCLQAAEGTDGICDIIYGNTAHVPLRLPAGLVSYTKLDYTLGEGNLCEGLSDWWDLSPLDFGGACNVQILYYDMCEDFSWVGCNAILYIATLAVCSEVIGNDRWDVAALIACGVQAAYYTAVAETNTGCALYYKAPNAVCRCFCSGPLPTRHLDCGVSPSKRATWE</sequence>